<evidence type="ECO:0000256" key="3">
    <source>
        <dbReference type="ARBA" id="ARBA00012058"/>
    </source>
</evidence>
<dbReference type="PRINTS" id="PR00148">
    <property type="entry name" value="ENOLASE"/>
</dbReference>
<evidence type="ECO:0000256" key="5">
    <source>
        <dbReference type="ARBA" id="ARBA00022490"/>
    </source>
</evidence>
<feature type="binding site" evidence="12 15">
    <location>
        <position position="242"/>
    </location>
    <ligand>
        <name>Mg(2+)</name>
        <dbReference type="ChEBI" id="CHEBI:18420"/>
    </ligand>
</feature>
<evidence type="ECO:0000256" key="7">
    <source>
        <dbReference type="ARBA" id="ARBA00022723"/>
    </source>
</evidence>
<evidence type="ECO:0000256" key="14">
    <source>
        <dbReference type="PIRSR" id="PIRSR001400-2"/>
    </source>
</evidence>
<comment type="pathway">
    <text evidence="1 12">Carbohydrate degradation; glycolysis; pyruvate from D-glyceraldehyde 3-phosphate: step 4/5.</text>
</comment>
<feature type="binding site" evidence="12">
    <location>
        <position position="367"/>
    </location>
    <ligand>
        <name>(2R)-2-phosphoglycerate</name>
        <dbReference type="ChEBI" id="CHEBI:58289"/>
    </ligand>
</feature>
<feature type="binding site" evidence="12">
    <location>
        <position position="163"/>
    </location>
    <ligand>
        <name>(2R)-2-phosphoglycerate</name>
        <dbReference type="ChEBI" id="CHEBI:58289"/>
    </ligand>
</feature>
<protein>
    <recommendedName>
        <fullName evidence="4 12">Enolase</fullName>
        <ecNumber evidence="3 12">4.2.1.11</ecNumber>
    </recommendedName>
    <alternativeName>
        <fullName evidence="12">2-phospho-D-glycerate hydro-lyase</fullName>
    </alternativeName>
    <alternativeName>
        <fullName evidence="12">2-phosphoglycerate dehydratase</fullName>
    </alternativeName>
</protein>
<proteinExistence type="inferred from homology"/>
<evidence type="ECO:0000256" key="8">
    <source>
        <dbReference type="ARBA" id="ARBA00022842"/>
    </source>
</evidence>
<dbReference type="SFLD" id="SFLDF00002">
    <property type="entry name" value="enolase"/>
    <property type="match status" value="1"/>
</dbReference>
<comment type="cofactor">
    <cofactor evidence="15">
        <name>Mg(2+)</name>
        <dbReference type="ChEBI" id="CHEBI:18420"/>
    </cofactor>
    <text evidence="15">Mg(2+) is required for catalysis and for stabilizing the dimer.</text>
</comment>
<feature type="binding site" evidence="12">
    <location>
        <position position="388"/>
    </location>
    <ligand>
        <name>(2R)-2-phosphoglycerate</name>
        <dbReference type="ChEBI" id="CHEBI:58289"/>
    </ligand>
</feature>
<comment type="cofactor">
    <cofactor evidence="12">
        <name>Mg(2+)</name>
        <dbReference type="ChEBI" id="CHEBI:18420"/>
    </cofactor>
    <text evidence="12">Binds a second Mg(2+) ion via substrate during catalysis.</text>
</comment>
<dbReference type="SMART" id="SM01193">
    <property type="entry name" value="Enolase_N"/>
    <property type="match status" value="1"/>
</dbReference>
<dbReference type="InterPro" id="IPR000941">
    <property type="entry name" value="Enolase"/>
</dbReference>
<dbReference type="HAMAP" id="MF_00318">
    <property type="entry name" value="Enolase"/>
    <property type="match status" value="1"/>
</dbReference>
<feature type="binding site" evidence="12 15">
    <location>
        <position position="285"/>
    </location>
    <ligand>
        <name>Mg(2+)</name>
        <dbReference type="ChEBI" id="CHEBI:18420"/>
    </ligand>
</feature>
<dbReference type="AlphaFoldDB" id="A0A9X4KIT4"/>
<dbReference type="PANTHER" id="PTHR11902">
    <property type="entry name" value="ENOLASE"/>
    <property type="match status" value="1"/>
</dbReference>
<comment type="catalytic activity">
    <reaction evidence="11">
        <text>(2R)-2-phosphoglycerate = phosphoenolpyruvate + H2O</text>
        <dbReference type="Rhea" id="RHEA:10164"/>
        <dbReference type="ChEBI" id="CHEBI:15377"/>
        <dbReference type="ChEBI" id="CHEBI:58289"/>
        <dbReference type="ChEBI" id="CHEBI:58702"/>
        <dbReference type="EC" id="4.2.1.11"/>
    </reaction>
    <physiologicalReaction direction="left-to-right" evidence="11">
        <dbReference type="Rhea" id="RHEA:10165"/>
    </physiologicalReaction>
</comment>
<dbReference type="GO" id="GO:0004634">
    <property type="term" value="F:phosphopyruvate hydratase activity"/>
    <property type="evidence" value="ECO:0007669"/>
    <property type="project" value="UniProtKB-UniRule"/>
</dbReference>
<dbReference type="Pfam" id="PF00113">
    <property type="entry name" value="Enolase_C"/>
    <property type="match status" value="1"/>
</dbReference>
<feature type="binding site" evidence="12 15">
    <location>
        <position position="312"/>
    </location>
    <ligand>
        <name>Mg(2+)</name>
        <dbReference type="ChEBI" id="CHEBI:18420"/>
    </ligand>
</feature>
<accession>A0A9X4KIT4</accession>
<dbReference type="Pfam" id="PF03952">
    <property type="entry name" value="Enolase_N"/>
    <property type="match status" value="1"/>
</dbReference>
<evidence type="ECO:0000256" key="11">
    <source>
        <dbReference type="ARBA" id="ARBA00048951"/>
    </source>
</evidence>
<dbReference type="InterPro" id="IPR020809">
    <property type="entry name" value="Enolase_CS"/>
</dbReference>
<feature type="binding site" evidence="14">
    <location>
        <position position="285"/>
    </location>
    <ligand>
        <name>substrate</name>
    </ligand>
</feature>
<dbReference type="SMART" id="SM01192">
    <property type="entry name" value="Enolase_C"/>
    <property type="match status" value="1"/>
</dbReference>
<dbReference type="Gene3D" id="3.20.20.120">
    <property type="entry name" value="Enolase-like C-terminal domain"/>
    <property type="match status" value="1"/>
</dbReference>
<keyword evidence="10 12" id="KW-0456">Lyase</keyword>
<feature type="binding site" evidence="14">
    <location>
        <position position="388"/>
    </location>
    <ligand>
        <name>substrate</name>
    </ligand>
</feature>
<keyword evidence="19" id="KW-1185">Reference proteome</keyword>
<evidence type="ECO:0000259" key="17">
    <source>
        <dbReference type="SMART" id="SM01193"/>
    </source>
</evidence>
<dbReference type="GO" id="GO:0000287">
    <property type="term" value="F:magnesium ion binding"/>
    <property type="evidence" value="ECO:0007669"/>
    <property type="project" value="UniProtKB-UniRule"/>
</dbReference>
<feature type="binding site" evidence="14">
    <location>
        <position position="164"/>
    </location>
    <ligand>
        <name>substrate</name>
    </ligand>
</feature>
<evidence type="ECO:0000256" key="6">
    <source>
        <dbReference type="ARBA" id="ARBA00022525"/>
    </source>
</evidence>
<dbReference type="PIRSF" id="PIRSF001400">
    <property type="entry name" value="Enolase"/>
    <property type="match status" value="1"/>
</dbReference>
<dbReference type="GO" id="GO:0000015">
    <property type="term" value="C:phosphopyruvate hydratase complex"/>
    <property type="evidence" value="ECO:0007669"/>
    <property type="project" value="InterPro"/>
</dbReference>
<comment type="subcellular location">
    <subcellularLocation>
        <location evidence="12">Cytoplasm</location>
    </subcellularLocation>
    <subcellularLocation>
        <location evidence="12">Secreted</location>
    </subcellularLocation>
    <subcellularLocation>
        <location evidence="12">Cell surface</location>
    </subcellularLocation>
    <text evidence="12">Fractions of enolase are present in both the cytoplasm and on the cell surface.</text>
</comment>
<keyword evidence="7 12" id="KW-0479">Metal-binding</keyword>
<dbReference type="GO" id="GO:0009986">
    <property type="term" value="C:cell surface"/>
    <property type="evidence" value="ECO:0007669"/>
    <property type="project" value="UniProtKB-SubCell"/>
</dbReference>
<dbReference type="InterPro" id="IPR020811">
    <property type="entry name" value="Enolase_N"/>
</dbReference>
<feature type="domain" description="Enolase N-terminal" evidence="17">
    <location>
        <begin position="4"/>
        <end position="134"/>
    </location>
</feature>
<dbReference type="GO" id="GO:0005576">
    <property type="term" value="C:extracellular region"/>
    <property type="evidence" value="ECO:0007669"/>
    <property type="project" value="UniProtKB-SubCell"/>
</dbReference>
<evidence type="ECO:0000256" key="1">
    <source>
        <dbReference type="ARBA" id="ARBA00005031"/>
    </source>
</evidence>
<name>A0A9X4KIT4_9BACL</name>
<dbReference type="Proteomes" id="UP001153387">
    <property type="component" value="Unassembled WGS sequence"/>
</dbReference>
<keyword evidence="5 12" id="KW-0963">Cytoplasm</keyword>
<feature type="binding site" evidence="12">
    <location>
        <position position="337"/>
    </location>
    <ligand>
        <name>(2R)-2-phosphoglycerate</name>
        <dbReference type="ChEBI" id="CHEBI:58289"/>
    </ligand>
</feature>
<organism evidence="18 19">
    <name type="scientific">Cohnella ginsengisoli</name>
    <dbReference type="NCBI Taxonomy" id="425004"/>
    <lineage>
        <taxon>Bacteria</taxon>
        <taxon>Bacillati</taxon>
        <taxon>Bacillota</taxon>
        <taxon>Bacilli</taxon>
        <taxon>Bacillales</taxon>
        <taxon>Paenibacillaceae</taxon>
        <taxon>Cohnella</taxon>
    </lineage>
</organism>
<dbReference type="SFLD" id="SFLDG00178">
    <property type="entry name" value="enolase"/>
    <property type="match status" value="1"/>
</dbReference>
<reference evidence="18 19" key="1">
    <citation type="submission" date="2022-10" db="EMBL/GenBank/DDBJ databases">
        <title>Comparative genomic analysis of Cohnella hashimotonis sp. nov., isolated from the International Space Station.</title>
        <authorList>
            <person name="Simpson A."/>
            <person name="Venkateswaran K."/>
        </authorList>
    </citation>
    <scope>NUCLEOTIDE SEQUENCE [LARGE SCALE GENOMIC DNA]</scope>
    <source>
        <strain evidence="18 19">DSM 18997</strain>
    </source>
</reference>
<keyword evidence="8 12" id="KW-0460">Magnesium</keyword>
<feature type="domain" description="Enolase C-terminal TIM barrel" evidence="16">
    <location>
        <begin position="139"/>
        <end position="425"/>
    </location>
</feature>
<evidence type="ECO:0000256" key="4">
    <source>
        <dbReference type="ARBA" id="ARBA00017068"/>
    </source>
</evidence>
<feature type="active site" description="Proton acceptor" evidence="12 13">
    <location>
        <position position="337"/>
    </location>
</feature>
<evidence type="ECO:0000256" key="13">
    <source>
        <dbReference type="PIRSR" id="PIRSR001400-1"/>
    </source>
</evidence>
<dbReference type="NCBIfam" id="TIGR01060">
    <property type="entry name" value="eno"/>
    <property type="match status" value="1"/>
</dbReference>
<sequence>MTIISDVYAREVLDSRGNPTVEVEVRLESGAFGSAIVPSGASTGAYEAVELRDGDKDRYLGKGVEKAVDNVNSIIAPEIIGYDALDQVAIDRKMIELDGTPNKAKLGANAILAVSIAVARAAADALDLPIYAYLGGFNSKTLPVPMMNIVNGGAHADNNVDVQEFMVLPVGAPTFKEALRTGAEIFHSLKSVLKSKGLNTAVGDEGGFAPNFGSNEEALSTIIEAIEKAGYKPGVDVFLGMDVASTEFYKDGKYHLEGEGKSYTSAEFVDLLASWVDKYPLITIEDGCSEDDWEGWKLLTEKLGDKIQLVGDDLFVTNTERLSTGIEQGIGNSILVKVNQIGSLTETFEAIEMAKTAGYTAVISHRSGESEDSTIADIAVATNAGQIKTGAPSRTDRVAKYNQLLRIEDRLAGSAVYAGKKAFYNLKNFK</sequence>
<evidence type="ECO:0000256" key="2">
    <source>
        <dbReference type="ARBA" id="ARBA00009604"/>
    </source>
</evidence>
<dbReference type="SFLD" id="SFLDS00001">
    <property type="entry name" value="Enolase"/>
    <property type="match status" value="1"/>
</dbReference>
<dbReference type="CDD" id="cd03313">
    <property type="entry name" value="enolase"/>
    <property type="match status" value="1"/>
</dbReference>
<evidence type="ECO:0000256" key="12">
    <source>
        <dbReference type="HAMAP-Rule" id="MF_00318"/>
    </source>
</evidence>
<dbReference type="RefSeq" id="WP_277566753.1">
    <property type="nucleotide sequence ID" value="NZ_JAPDHZ010000003.1"/>
</dbReference>
<evidence type="ECO:0000313" key="19">
    <source>
        <dbReference type="Proteomes" id="UP001153387"/>
    </source>
</evidence>
<feature type="active site" description="Proton donor" evidence="12 13">
    <location>
        <position position="205"/>
    </location>
</feature>
<dbReference type="InterPro" id="IPR029017">
    <property type="entry name" value="Enolase-like_N"/>
</dbReference>
<keyword evidence="9 12" id="KW-0324">Glycolysis</keyword>
<gene>
    <name evidence="12 18" type="primary">eno</name>
    <name evidence="18" type="ORF">OMP38_20700</name>
</gene>
<dbReference type="SUPFAM" id="SSF54826">
    <property type="entry name" value="Enolase N-terminal domain-like"/>
    <property type="match status" value="1"/>
</dbReference>
<comment type="function">
    <text evidence="12">Catalyzes the reversible conversion of 2-phosphoglycerate (2-PG) into phosphoenolpyruvate (PEP). It is essential for the degradation of carbohydrates via glycolysis.</text>
</comment>
<dbReference type="SUPFAM" id="SSF51604">
    <property type="entry name" value="Enolase C-terminal domain-like"/>
    <property type="match status" value="1"/>
</dbReference>
<evidence type="ECO:0000313" key="18">
    <source>
        <dbReference type="EMBL" id="MDG0793019.1"/>
    </source>
</evidence>
<feature type="binding site" evidence="14">
    <location>
        <position position="312"/>
    </location>
    <ligand>
        <name>substrate</name>
    </ligand>
</feature>
<comment type="caution">
    <text evidence="18">The sequence shown here is derived from an EMBL/GenBank/DDBJ whole genome shotgun (WGS) entry which is preliminary data.</text>
</comment>
<dbReference type="Gene3D" id="3.30.390.10">
    <property type="entry name" value="Enolase-like, N-terminal domain"/>
    <property type="match status" value="1"/>
</dbReference>
<dbReference type="PROSITE" id="PS00164">
    <property type="entry name" value="ENOLASE"/>
    <property type="match status" value="1"/>
</dbReference>
<feature type="binding site" evidence="14">
    <location>
        <begin position="364"/>
        <end position="367"/>
    </location>
    <ligand>
        <name>substrate</name>
    </ligand>
</feature>
<dbReference type="PANTHER" id="PTHR11902:SF1">
    <property type="entry name" value="ENOLASE"/>
    <property type="match status" value="1"/>
</dbReference>
<dbReference type="EC" id="4.2.1.11" evidence="3 12"/>
<evidence type="ECO:0000259" key="16">
    <source>
        <dbReference type="SMART" id="SM01192"/>
    </source>
</evidence>
<keyword evidence="6 12" id="KW-0964">Secreted</keyword>
<dbReference type="GO" id="GO:0006096">
    <property type="term" value="P:glycolytic process"/>
    <property type="evidence" value="ECO:0007669"/>
    <property type="project" value="UniProtKB-UniRule"/>
</dbReference>
<evidence type="ECO:0000256" key="15">
    <source>
        <dbReference type="PIRSR" id="PIRSR001400-3"/>
    </source>
</evidence>
<evidence type="ECO:0000256" key="10">
    <source>
        <dbReference type="ARBA" id="ARBA00023239"/>
    </source>
</evidence>
<evidence type="ECO:0000256" key="9">
    <source>
        <dbReference type="ARBA" id="ARBA00023152"/>
    </source>
</evidence>
<dbReference type="InterPro" id="IPR020810">
    <property type="entry name" value="Enolase_C"/>
</dbReference>
<dbReference type="FunFam" id="3.30.390.10:FF:000001">
    <property type="entry name" value="Enolase"/>
    <property type="match status" value="1"/>
</dbReference>
<dbReference type="InterPro" id="IPR036849">
    <property type="entry name" value="Enolase-like_C_sf"/>
</dbReference>
<feature type="binding site" evidence="14">
    <location>
        <position position="155"/>
    </location>
    <ligand>
        <name>substrate</name>
    </ligand>
</feature>
<feature type="binding site" evidence="12">
    <location>
        <position position="366"/>
    </location>
    <ligand>
        <name>(2R)-2-phosphoglycerate</name>
        <dbReference type="ChEBI" id="CHEBI:58289"/>
    </ligand>
</feature>
<comment type="similarity">
    <text evidence="2 12">Belongs to the enolase family.</text>
</comment>
<dbReference type="FunFam" id="3.20.20.120:FF:000001">
    <property type="entry name" value="Enolase"/>
    <property type="match status" value="1"/>
</dbReference>
<dbReference type="EMBL" id="JAPDHZ010000003">
    <property type="protein sequence ID" value="MDG0793019.1"/>
    <property type="molecule type" value="Genomic_DNA"/>
</dbReference>